<evidence type="ECO:0000313" key="2">
    <source>
        <dbReference type="EMBL" id="RCK70698.1"/>
    </source>
</evidence>
<feature type="transmembrane region" description="Helical" evidence="1">
    <location>
        <begin position="54"/>
        <end position="80"/>
    </location>
</feature>
<dbReference type="Proteomes" id="UP000252770">
    <property type="component" value="Unassembled WGS sequence"/>
</dbReference>
<evidence type="ECO:0000313" key="3">
    <source>
        <dbReference type="Proteomes" id="UP000252770"/>
    </source>
</evidence>
<dbReference type="AlphaFoldDB" id="A0A367YXZ3"/>
<keyword evidence="1" id="KW-1133">Transmembrane helix</keyword>
<name>A0A367YXZ3_9ACTN</name>
<keyword evidence="3" id="KW-1185">Reference proteome</keyword>
<comment type="caution">
    <text evidence="2">The sequence shown here is derived from an EMBL/GenBank/DDBJ whole genome shotgun (WGS) entry which is preliminary data.</text>
</comment>
<feature type="transmembrane region" description="Helical" evidence="1">
    <location>
        <begin position="22"/>
        <end position="42"/>
    </location>
</feature>
<keyword evidence="1" id="KW-0472">Membrane</keyword>
<dbReference type="EMBL" id="QOUI01000002">
    <property type="protein sequence ID" value="RCK70698.1"/>
    <property type="molecule type" value="Genomic_DNA"/>
</dbReference>
<feature type="transmembrane region" description="Helical" evidence="1">
    <location>
        <begin position="392"/>
        <end position="414"/>
    </location>
</feature>
<sequence>MGADRGRHPDPGGPVTPPGRPWWRRLTAIVVGWVWLVVVEPVRDGRVHVRDGPPGLAAITAVAAVGYLVAGMLVLLARPIRDAGALVTEADGLVVLPELSLAPLLLVLVLALILLVTAALHTHWLLRTGAYLLFAVPSLLIGVLAFPGLGLSALLPALLALVGLAVLMLVRRRRRFAWPEVLWVGGLVALGVLVPLVLQQQSIRSIGPDVRALQVNLVFTLVAQVALPAVVIGGAALAELAVRAGAWGVSVVRTETPRRWWVLPASAVVVAAAAWAVWLVLQEPLSVAFSALPLAVGVLALLAMQALRRRGDPVGPEDLVEEWPRLLTPLAVVTVLGGWAASLGPVAEGLGLGRWSPLGDLPTLTFSRLAVAGVGLVLAVAWSGAGERVRPTLLVAFAAVMLNSSGLFAALPVSWSGDRLAAAVALVAVLLLAGFALTRSLTSRRATACVLMAALSACFALRQVLADPISWLLGFSALALTLFGLVWRLLSDATWTRADTPAFPRPARVLLFWGYALLAVTSLAFVALGRQLGGPADVTPFTVLGDHLFGTPVFLAAVLGCLWQCVHRGAAVVPDIAEELAD</sequence>
<feature type="transmembrane region" description="Helical" evidence="1">
    <location>
        <begin position="548"/>
        <end position="566"/>
    </location>
</feature>
<feature type="transmembrane region" description="Helical" evidence="1">
    <location>
        <begin position="471"/>
        <end position="490"/>
    </location>
</feature>
<feature type="transmembrane region" description="Helical" evidence="1">
    <location>
        <begin position="100"/>
        <end position="121"/>
    </location>
</feature>
<accession>A0A367YXZ3</accession>
<gene>
    <name evidence="2" type="ORF">DT076_04635</name>
</gene>
<feature type="transmembrane region" description="Helical" evidence="1">
    <location>
        <begin position="510"/>
        <end position="528"/>
    </location>
</feature>
<protein>
    <submittedName>
        <fullName evidence="2">Uncharacterized protein</fullName>
    </submittedName>
</protein>
<feature type="transmembrane region" description="Helical" evidence="1">
    <location>
        <begin position="177"/>
        <end position="198"/>
    </location>
</feature>
<feature type="transmembrane region" description="Helical" evidence="1">
    <location>
        <begin position="327"/>
        <end position="346"/>
    </location>
</feature>
<organism evidence="2 3">
    <name type="scientific">Desertihabitans brevis</name>
    <dbReference type="NCBI Taxonomy" id="2268447"/>
    <lineage>
        <taxon>Bacteria</taxon>
        <taxon>Bacillati</taxon>
        <taxon>Actinomycetota</taxon>
        <taxon>Actinomycetes</taxon>
        <taxon>Propionibacteriales</taxon>
        <taxon>Propionibacteriaceae</taxon>
        <taxon>Desertihabitans</taxon>
    </lineage>
</organism>
<feature type="transmembrane region" description="Helical" evidence="1">
    <location>
        <begin position="420"/>
        <end position="438"/>
    </location>
</feature>
<keyword evidence="1" id="KW-0812">Transmembrane</keyword>
<feature type="transmembrane region" description="Helical" evidence="1">
    <location>
        <begin position="218"/>
        <end position="240"/>
    </location>
</feature>
<feature type="transmembrane region" description="Helical" evidence="1">
    <location>
        <begin position="153"/>
        <end position="170"/>
    </location>
</feature>
<feature type="transmembrane region" description="Helical" evidence="1">
    <location>
        <begin position="287"/>
        <end position="307"/>
    </location>
</feature>
<evidence type="ECO:0000256" key="1">
    <source>
        <dbReference type="SAM" id="Phobius"/>
    </source>
</evidence>
<proteinExistence type="predicted"/>
<reference evidence="2 3" key="1">
    <citation type="submission" date="2018-07" db="EMBL/GenBank/DDBJ databases">
        <title>Desertimonas flava gen. nov. sp. nov.</title>
        <authorList>
            <person name="Liu S."/>
        </authorList>
    </citation>
    <scope>NUCLEOTIDE SEQUENCE [LARGE SCALE GENOMIC DNA]</scope>
    <source>
        <strain evidence="2 3">16Sb5-5</strain>
    </source>
</reference>
<feature type="transmembrane region" description="Helical" evidence="1">
    <location>
        <begin position="128"/>
        <end position="147"/>
    </location>
</feature>
<feature type="transmembrane region" description="Helical" evidence="1">
    <location>
        <begin position="366"/>
        <end position="385"/>
    </location>
</feature>
<feature type="transmembrane region" description="Helical" evidence="1">
    <location>
        <begin position="260"/>
        <end position="281"/>
    </location>
</feature>
<feature type="transmembrane region" description="Helical" evidence="1">
    <location>
        <begin position="445"/>
        <end position="465"/>
    </location>
</feature>